<proteinExistence type="inferred from homology"/>
<reference evidence="9 10" key="1">
    <citation type="submission" date="2016-11" db="EMBL/GenBank/DDBJ databases">
        <authorList>
            <person name="Jaros S."/>
            <person name="Januszkiewicz K."/>
            <person name="Wedrychowicz H."/>
        </authorList>
    </citation>
    <scope>NUCLEOTIDE SEQUENCE [LARGE SCALE GENOMIC DNA]</scope>
    <source>
        <strain evidence="9 10">DSM 25661</strain>
    </source>
</reference>
<dbReference type="InterPro" id="IPR016162">
    <property type="entry name" value="Ald_DH_N"/>
</dbReference>
<dbReference type="GO" id="GO:0004029">
    <property type="term" value="F:aldehyde dehydrogenase (NAD+) activity"/>
    <property type="evidence" value="ECO:0007669"/>
    <property type="project" value="TreeGrafter"/>
</dbReference>
<evidence type="ECO:0000256" key="5">
    <source>
        <dbReference type="PIRSR" id="PIRSR036492-1"/>
    </source>
</evidence>
<dbReference type="InterPro" id="IPR012394">
    <property type="entry name" value="Aldehyde_DH_NAD(P)"/>
</dbReference>
<evidence type="ECO:0000256" key="2">
    <source>
        <dbReference type="ARBA" id="ARBA00023002"/>
    </source>
</evidence>
<keyword evidence="3" id="KW-0520">NAD</keyword>
<dbReference type="PROSITE" id="PS00070">
    <property type="entry name" value="ALDEHYDE_DEHYDR_CYS"/>
    <property type="match status" value="1"/>
</dbReference>
<dbReference type="Gene3D" id="3.40.309.10">
    <property type="entry name" value="Aldehyde Dehydrogenase, Chain A, domain 2"/>
    <property type="match status" value="1"/>
</dbReference>
<dbReference type="InterPro" id="IPR016163">
    <property type="entry name" value="Ald_DH_C"/>
</dbReference>
<protein>
    <recommendedName>
        <fullName evidence="4">Aldehyde dehydrogenase</fullName>
    </recommendedName>
</protein>
<gene>
    <name evidence="9" type="ORF">SAMN05444278_101364</name>
</gene>
<dbReference type="Proteomes" id="UP000184462">
    <property type="component" value="Unassembled WGS sequence"/>
</dbReference>
<evidence type="ECO:0000259" key="8">
    <source>
        <dbReference type="Pfam" id="PF00171"/>
    </source>
</evidence>
<keyword evidence="2 4" id="KW-0560">Oxidoreductase</keyword>
<dbReference type="InterPro" id="IPR016161">
    <property type="entry name" value="Ald_DH/histidinol_DH"/>
</dbReference>
<dbReference type="SUPFAM" id="SSF53720">
    <property type="entry name" value="ALDH-like"/>
    <property type="match status" value="1"/>
</dbReference>
<dbReference type="GO" id="GO:0005737">
    <property type="term" value="C:cytoplasm"/>
    <property type="evidence" value="ECO:0007669"/>
    <property type="project" value="TreeGrafter"/>
</dbReference>
<evidence type="ECO:0000313" key="10">
    <source>
        <dbReference type="Proteomes" id="UP000184462"/>
    </source>
</evidence>
<dbReference type="InterPro" id="IPR029510">
    <property type="entry name" value="Ald_DH_CS_GLU"/>
</dbReference>
<dbReference type="AlphaFoldDB" id="A0A1M4SWK8"/>
<dbReference type="PIRSF" id="PIRSF036492">
    <property type="entry name" value="ALDH"/>
    <property type="match status" value="1"/>
</dbReference>
<dbReference type="STRING" id="1155689.SAMN05444278_101364"/>
<feature type="domain" description="Aldehyde dehydrogenase" evidence="8">
    <location>
        <begin position="30"/>
        <end position="430"/>
    </location>
</feature>
<evidence type="ECO:0000256" key="7">
    <source>
        <dbReference type="RuleBase" id="RU003345"/>
    </source>
</evidence>
<keyword evidence="10" id="KW-1185">Reference proteome</keyword>
<evidence type="ECO:0000256" key="1">
    <source>
        <dbReference type="ARBA" id="ARBA00009986"/>
    </source>
</evidence>
<feature type="active site" evidence="5">
    <location>
        <position position="246"/>
    </location>
</feature>
<organism evidence="9 10">
    <name type="scientific">Psychroflexus salarius</name>
    <dbReference type="NCBI Taxonomy" id="1155689"/>
    <lineage>
        <taxon>Bacteria</taxon>
        <taxon>Pseudomonadati</taxon>
        <taxon>Bacteroidota</taxon>
        <taxon>Flavobacteriia</taxon>
        <taxon>Flavobacteriales</taxon>
        <taxon>Flavobacteriaceae</taxon>
        <taxon>Psychroflexus</taxon>
    </lineage>
</organism>
<dbReference type="PROSITE" id="PS00687">
    <property type="entry name" value="ALDEHYDE_DEHYDR_GLU"/>
    <property type="match status" value="1"/>
</dbReference>
<dbReference type="Pfam" id="PF00171">
    <property type="entry name" value="Aldedh"/>
    <property type="match status" value="1"/>
</dbReference>
<feature type="active site" evidence="5 6">
    <location>
        <position position="212"/>
    </location>
</feature>
<evidence type="ECO:0000313" key="9">
    <source>
        <dbReference type="EMBL" id="SHE36606.1"/>
    </source>
</evidence>
<accession>A0A1M4SWK8</accession>
<evidence type="ECO:0000256" key="4">
    <source>
        <dbReference type="PIRNR" id="PIRNR036492"/>
    </source>
</evidence>
<comment type="similarity">
    <text evidence="1 4 7">Belongs to the aldehyde dehydrogenase family.</text>
</comment>
<dbReference type="FunFam" id="3.40.309.10:FF:000003">
    <property type="entry name" value="Aldehyde dehydrogenase"/>
    <property type="match status" value="1"/>
</dbReference>
<dbReference type="FunFam" id="3.40.605.10:FF:000004">
    <property type="entry name" value="Aldehyde dehydrogenase"/>
    <property type="match status" value="1"/>
</dbReference>
<dbReference type="RefSeq" id="WP_073191214.1">
    <property type="nucleotide sequence ID" value="NZ_FQTW01000001.1"/>
</dbReference>
<dbReference type="OrthoDB" id="9762913at2"/>
<dbReference type="InterPro" id="IPR015590">
    <property type="entry name" value="Aldehyde_DH_dom"/>
</dbReference>
<dbReference type="EMBL" id="FQTW01000001">
    <property type="protein sequence ID" value="SHE36606.1"/>
    <property type="molecule type" value="Genomic_DNA"/>
</dbReference>
<dbReference type="CDD" id="cd07136">
    <property type="entry name" value="ALDH_YwdH-P39616"/>
    <property type="match status" value="1"/>
</dbReference>
<evidence type="ECO:0000256" key="6">
    <source>
        <dbReference type="PROSITE-ProRule" id="PRU10007"/>
    </source>
</evidence>
<dbReference type="GO" id="GO:0006081">
    <property type="term" value="P:aldehyde metabolic process"/>
    <property type="evidence" value="ECO:0007669"/>
    <property type="project" value="InterPro"/>
</dbReference>
<sequence>MREAELINLYQSQKNYFKTNQNPDSKSIISQLKCLKAEIKANEQLIIEAIHADFKKPEFEVLTTELFVVYKELNLFIKNINSWRKPKRISSDWLNFPSTDKVYHVPWGNCLIIAPWNYPFQLAITPLIGAIACGNTVILKPSEYAPNTARVLETIISNVFDTKQAAVVQGAVETAQNLLNLKWDYVFFTGSVPVGKIVSQAIAKHMTPHTLELGGKNPCIITKHANLSIATKRIIWGKFINAGQTCIAPDYILIDQTLKTEFIKEFKKQIEAFYGENIQKSTDYSRIISDKHFDRLKNFIDTEQVIYGGQNNRSHRFIAPSLIEAPKLDSDIMQEEIFGPLLPIFTFQDLNEVETIIYKIDKPLALYAFTTNKAEQNYLIKNFDFGGGVINDCIVHFVNDKLPFGGVGASGLGNYHGKHSFKTFTRQKSIVHRKNYIDIPIKYPPYNKTKLFKKFLSWFR</sequence>
<dbReference type="Gene3D" id="3.40.605.10">
    <property type="entry name" value="Aldehyde Dehydrogenase, Chain A, domain 1"/>
    <property type="match status" value="1"/>
</dbReference>
<dbReference type="PANTHER" id="PTHR43570:SF16">
    <property type="entry name" value="ALDEHYDE DEHYDROGENASE TYPE III, ISOFORM Q"/>
    <property type="match status" value="1"/>
</dbReference>
<evidence type="ECO:0000256" key="3">
    <source>
        <dbReference type="ARBA" id="ARBA00023027"/>
    </source>
</evidence>
<dbReference type="InterPro" id="IPR016160">
    <property type="entry name" value="Ald_DH_CS_CYS"/>
</dbReference>
<name>A0A1M4SWK8_9FLAO</name>
<dbReference type="PANTHER" id="PTHR43570">
    <property type="entry name" value="ALDEHYDE DEHYDROGENASE"/>
    <property type="match status" value="1"/>
</dbReference>